<dbReference type="AlphaFoldDB" id="A0A1E5Q8X8"/>
<reference evidence="8" key="1">
    <citation type="submission" date="2016-07" db="EMBL/GenBank/DDBJ databases">
        <authorList>
            <person name="Florea S."/>
            <person name="Webb J.S."/>
            <person name="Jaromczyk J."/>
            <person name="Schardl C.L."/>
        </authorList>
    </citation>
    <scope>NUCLEOTIDE SEQUENCE [LARGE SCALE GENOMIC DNA]</scope>
    <source>
        <strain evidence="8">MV-1</strain>
    </source>
</reference>
<dbReference type="PANTHER" id="PTHR30086">
    <property type="entry name" value="ARGININE EXPORTER PROTEIN ARGO"/>
    <property type="match status" value="1"/>
</dbReference>
<evidence type="ECO:0008006" key="9">
    <source>
        <dbReference type="Google" id="ProtNLM"/>
    </source>
</evidence>
<proteinExistence type="predicted"/>
<dbReference type="InterPro" id="IPR001123">
    <property type="entry name" value="LeuE-type"/>
</dbReference>
<gene>
    <name evidence="7" type="ORF">BEN30_07900</name>
</gene>
<keyword evidence="5 6" id="KW-0472">Membrane</keyword>
<evidence type="ECO:0000256" key="3">
    <source>
        <dbReference type="ARBA" id="ARBA00022692"/>
    </source>
</evidence>
<evidence type="ECO:0000256" key="5">
    <source>
        <dbReference type="ARBA" id="ARBA00023136"/>
    </source>
</evidence>
<accession>A0A1E5Q8X8</accession>
<dbReference type="GO" id="GO:0033228">
    <property type="term" value="P:cysteine export across plasma membrane"/>
    <property type="evidence" value="ECO:0007669"/>
    <property type="project" value="TreeGrafter"/>
</dbReference>
<evidence type="ECO:0000256" key="4">
    <source>
        <dbReference type="ARBA" id="ARBA00022989"/>
    </source>
</evidence>
<keyword evidence="8" id="KW-1185">Reference proteome</keyword>
<feature type="transmembrane region" description="Helical" evidence="6">
    <location>
        <begin position="181"/>
        <end position="198"/>
    </location>
</feature>
<dbReference type="RefSeq" id="WP_069957501.1">
    <property type="nucleotide sequence ID" value="NZ_MCGG01000018.1"/>
</dbReference>
<keyword evidence="3 6" id="KW-0812">Transmembrane</keyword>
<name>A0A1E5Q8X8_9PROT</name>
<dbReference type="OrthoDB" id="9812084at2"/>
<evidence type="ECO:0000313" key="7">
    <source>
        <dbReference type="EMBL" id="OEJ67912.1"/>
    </source>
</evidence>
<evidence type="ECO:0000256" key="2">
    <source>
        <dbReference type="ARBA" id="ARBA00022475"/>
    </source>
</evidence>
<organism evidence="7 8">
    <name type="scientific">Magnetovibrio blakemorei</name>
    <dbReference type="NCBI Taxonomy" id="28181"/>
    <lineage>
        <taxon>Bacteria</taxon>
        <taxon>Pseudomonadati</taxon>
        <taxon>Pseudomonadota</taxon>
        <taxon>Alphaproteobacteria</taxon>
        <taxon>Rhodospirillales</taxon>
        <taxon>Magnetovibrionaceae</taxon>
        <taxon>Magnetovibrio</taxon>
    </lineage>
</organism>
<feature type="transmembrane region" description="Helical" evidence="6">
    <location>
        <begin position="144"/>
        <end position="169"/>
    </location>
</feature>
<sequence>MGLFDQIIPLIVFCATAVFTPGPNNVMVTASGVNFGFVRTVPHILGIAVGFALMNLMVGLGLGSVFEMYPQIHVVLKYVGIAYLVFLAWKIATSGEVKGGKARAKPFTFLQAAAFQWVNPKAWAIAVGAVATFTTLRGDLLVEVAVMSAIFFLVTFPSAGTWAVFGLFIGRFLHTPGRLKAFNWFMAGLLLLSIIPAVV</sequence>
<dbReference type="GO" id="GO:0015171">
    <property type="term" value="F:amino acid transmembrane transporter activity"/>
    <property type="evidence" value="ECO:0007669"/>
    <property type="project" value="TreeGrafter"/>
</dbReference>
<feature type="transmembrane region" description="Helical" evidence="6">
    <location>
        <begin position="74"/>
        <end position="92"/>
    </location>
</feature>
<evidence type="ECO:0000256" key="6">
    <source>
        <dbReference type="SAM" id="Phobius"/>
    </source>
</evidence>
<protein>
    <recommendedName>
        <fullName evidence="9">Lysine transporter LysE</fullName>
    </recommendedName>
</protein>
<dbReference type="GO" id="GO:0005886">
    <property type="term" value="C:plasma membrane"/>
    <property type="evidence" value="ECO:0007669"/>
    <property type="project" value="UniProtKB-SubCell"/>
</dbReference>
<dbReference type="Pfam" id="PF01810">
    <property type="entry name" value="LysE"/>
    <property type="match status" value="1"/>
</dbReference>
<dbReference type="STRING" id="28181.BEN30_07900"/>
<dbReference type="Proteomes" id="UP000095347">
    <property type="component" value="Unassembled WGS sequence"/>
</dbReference>
<comment type="subcellular location">
    <subcellularLocation>
        <location evidence="1">Cell membrane</location>
        <topology evidence="1">Multi-pass membrane protein</topology>
    </subcellularLocation>
</comment>
<dbReference type="PANTHER" id="PTHR30086:SF20">
    <property type="entry name" value="ARGININE EXPORTER PROTEIN ARGO-RELATED"/>
    <property type="match status" value="1"/>
</dbReference>
<feature type="transmembrane region" description="Helical" evidence="6">
    <location>
        <begin position="7"/>
        <end position="23"/>
    </location>
</feature>
<evidence type="ECO:0000256" key="1">
    <source>
        <dbReference type="ARBA" id="ARBA00004651"/>
    </source>
</evidence>
<feature type="transmembrane region" description="Helical" evidence="6">
    <location>
        <begin position="43"/>
        <end position="62"/>
    </location>
</feature>
<keyword evidence="4 6" id="KW-1133">Transmembrane helix</keyword>
<dbReference type="EMBL" id="MCGG01000018">
    <property type="protein sequence ID" value="OEJ67912.1"/>
    <property type="molecule type" value="Genomic_DNA"/>
</dbReference>
<keyword evidence="2" id="KW-1003">Cell membrane</keyword>
<comment type="caution">
    <text evidence="7">The sequence shown here is derived from an EMBL/GenBank/DDBJ whole genome shotgun (WGS) entry which is preliminary data.</text>
</comment>
<evidence type="ECO:0000313" key="8">
    <source>
        <dbReference type="Proteomes" id="UP000095347"/>
    </source>
</evidence>